<feature type="domain" description="Glycosyltransferase 2-like" evidence="4">
    <location>
        <begin position="4"/>
        <end position="163"/>
    </location>
</feature>
<dbReference type="GO" id="GO:0004582">
    <property type="term" value="F:dolichyl-phosphate beta-D-mannosyltransferase activity"/>
    <property type="evidence" value="ECO:0007669"/>
    <property type="project" value="InterPro"/>
</dbReference>
<organism evidence="6">
    <name type="scientific">Staphylothermus marinus</name>
    <dbReference type="NCBI Taxonomy" id="2280"/>
    <lineage>
        <taxon>Archaea</taxon>
        <taxon>Thermoproteota</taxon>
        <taxon>Thermoprotei</taxon>
        <taxon>Desulfurococcales</taxon>
        <taxon>Desulfurococcaceae</taxon>
        <taxon>Staphylothermus</taxon>
    </lineage>
</organism>
<dbReference type="PANTHER" id="PTHR43398">
    <property type="entry name" value="DOLICHOL-PHOSPHATE MANNOSYLTRANSFERASE SUBUNIT 1"/>
    <property type="match status" value="1"/>
</dbReference>
<keyword evidence="3" id="KW-0808">Transferase</keyword>
<evidence type="ECO:0000313" key="5">
    <source>
        <dbReference type="EMBL" id="HGQ59381.1"/>
    </source>
</evidence>
<dbReference type="SUPFAM" id="SSF53448">
    <property type="entry name" value="Nucleotide-diphospho-sugar transferases"/>
    <property type="match status" value="1"/>
</dbReference>
<dbReference type="InterPro" id="IPR029044">
    <property type="entry name" value="Nucleotide-diphossugar_trans"/>
</dbReference>
<keyword evidence="2" id="KW-0328">Glycosyltransferase</keyword>
<dbReference type="AlphaFoldDB" id="A0A7C4NNC0"/>
<dbReference type="EMBL" id="DTBE01000044">
    <property type="protein sequence ID" value="HGQ59381.1"/>
    <property type="molecule type" value="Genomic_DNA"/>
</dbReference>
<accession>A0A7C4NNC0</accession>
<evidence type="ECO:0000259" key="4">
    <source>
        <dbReference type="Pfam" id="PF00535"/>
    </source>
</evidence>
<evidence type="ECO:0000256" key="3">
    <source>
        <dbReference type="ARBA" id="ARBA00022679"/>
    </source>
</evidence>
<dbReference type="PANTHER" id="PTHR43398:SF1">
    <property type="entry name" value="DOLICHOL-PHOSPHATE MANNOSYLTRANSFERASE SUBUNIT 1"/>
    <property type="match status" value="1"/>
</dbReference>
<dbReference type="InterPro" id="IPR001173">
    <property type="entry name" value="Glyco_trans_2-like"/>
</dbReference>
<gene>
    <name evidence="5" type="ORF">ENU09_01465</name>
    <name evidence="6" type="ORF">ENU20_04965</name>
</gene>
<comment type="caution">
    <text evidence="6">The sequence shown here is derived from an EMBL/GenBank/DDBJ whole genome shotgun (WGS) entry which is preliminary data.</text>
</comment>
<dbReference type="InterPro" id="IPR039528">
    <property type="entry name" value="DPM1-like"/>
</dbReference>
<evidence type="ECO:0000256" key="2">
    <source>
        <dbReference type="ARBA" id="ARBA00022676"/>
    </source>
</evidence>
<dbReference type="CDD" id="cd06442">
    <property type="entry name" value="DPM1_like"/>
    <property type="match status" value="1"/>
</dbReference>
<proteinExistence type="inferred from homology"/>
<name>A0A7C4NNC0_STAMA</name>
<evidence type="ECO:0000313" key="6">
    <source>
        <dbReference type="EMBL" id="HGQ74407.1"/>
    </source>
</evidence>
<dbReference type="EMBL" id="DTBP01000043">
    <property type="protein sequence ID" value="HGQ74407.1"/>
    <property type="molecule type" value="Genomic_DNA"/>
</dbReference>
<dbReference type="Pfam" id="PF00535">
    <property type="entry name" value="Glycos_transf_2"/>
    <property type="match status" value="1"/>
</dbReference>
<evidence type="ECO:0000256" key="1">
    <source>
        <dbReference type="ARBA" id="ARBA00006739"/>
    </source>
</evidence>
<sequence length="237" mass="26879">MERDNIVNLLENLQNTLSNSNIDYRILVVDDNSPDGTADVVKKYVKAGGRVSLLVREGKRGLGSAIMDGFRIMIEDTRVTHLATMDADGSHRPEDLVKMLMKVNEADLVQGSRYVTGGSIIGWGFHRRLISRFANLIARVFFGSDIRDYTSNFRIYSRELVGKLIGYELDDSYDWVVESMVLAKTLGFKVVEVPIVFINREKGRSKLGLLEIIKWFINIIKIKSRVKRFVNRGGNGY</sequence>
<reference evidence="6" key="1">
    <citation type="journal article" date="2020" name="mSystems">
        <title>Genome- and Community-Level Interaction Insights into Carbon Utilization and Element Cycling Functions of Hydrothermarchaeota in Hydrothermal Sediment.</title>
        <authorList>
            <person name="Zhou Z."/>
            <person name="Liu Y."/>
            <person name="Xu W."/>
            <person name="Pan J."/>
            <person name="Luo Z.H."/>
            <person name="Li M."/>
        </authorList>
    </citation>
    <scope>NUCLEOTIDE SEQUENCE [LARGE SCALE GENOMIC DNA]</scope>
    <source>
        <strain evidence="5">SpSt-638</strain>
        <strain evidence="6">SpSt-648</strain>
    </source>
</reference>
<protein>
    <submittedName>
        <fullName evidence="6">Polyprenol monophosphomannose synthase</fullName>
    </submittedName>
</protein>
<dbReference type="Gene3D" id="3.90.550.10">
    <property type="entry name" value="Spore Coat Polysaccharide Biosynthesis Protein SpsA, Chain A"/>
    <property type="match status" value="1"/>
</dbReference>
<dbReference type="FunFam" id="3.90.550.10:FF:000122">
    <property type="entry name" value="Dolichol-phosphate mannosyltransferase subunit 1"/>
    <property type="match status" value="1"/>
</dbReference>
<comment type="similarity">
    <text evidence="1">Belongs to the glycosyltransferase 2 family.</text>
</comment>